<dbReference type="InterPro" id="IPR050397">
    <property type="entry name" value="Env_Response_Regulators"/>
</dbReference>
<dbReference type="InterPro" id="IPR000595">
    <property type="entry name" value="cNMP-bd_dom"/>
</dbReference>
<dbReference type="PROSITE" id="PS50042">
    <property type="entry name" value="CNMP_BINDING_3"/>
    <property type="match status" value="1"/>
</dbReference>
<evidence type="ECO:0000256" key="3">
    <source>
        <dbReference type="ARBA" id="ARBA00023163"/>
    </source>
</evidence>
<organism evidence="6 7">
    <name type="scientific">Anaerotruncus massiliensis</name>
    <name type="common">ex Liu et al. 2021</name>
    <dbReference type="NCBI Taxonomy" id="2321404"/>
    <lineage>
        <taxon>Bacteria</taxon>
        <taxon>Bacillati</taxon>
        <taxon>Bacillota</taxon>
        <taxon>Clostridia</taxon>
        <taxon>Eubacteriales</taxon>
        <taxon>Oscillospiraceae</taxon>
        <taxon>Anaerotruncus</taxon>
    </lineage>
</organism>
<dbReference type="CDD" id="cd00038">
    <property type="entry name" value="CAP_ED"/>
    <property type="match status" value="1"/>
</dbReference>
<keyword evidence="1" id="KW-0805">Transcription regulation</keyword>
<proteinExistence type="predicted"/>
<dbReference type="InterPro" id="IPR014710">
    <property type="entry name" value="RmlC-like_jellyroll"/>
</dbReference>
<gene>
    <name evidence="6" type="ORF">D4A47_04220</name>
</gene>
<dbReference type="PROSITE" id="PS51063">
    <property type="entry name" value="HTH_CRP_2"/>
    <property type="match status" value="1"/>
</dbReference>
<name>A0A498D097_9FIRM</name>
<dbReference type="InterPro" id="IPR018490">
    <property type="entry name" value="cNMP-bd_dom_sf"/>
</dbReference>
<dbReference type="SMART" id="SM00100">
    <property type="entry name" value="cNMP"/>
    <property type="match status" value="1"/>
</dbReference>
<reference evidence="6 7" key="1">
    <citation type="submission" date="2018-10" db="EMBL/GenBank/DDBJ databases">
        <title>Anaerotruncus faecis sp. nov., isolated from human feces.</title>
        <authorList>
            <person name="Wang Y.-J."/>
        </authorList>
    </citation>
    <scope>NUCLEOTIDE SEQUENCE [LARGE SCALE GENOMIC DNA]</scope>
    <source>
        <strain evidence="6 7">22A2-44</strain>
    </source>
</reference>
<dbReference type="SUPFAM" id="SSF51206">
    <property type="entry name" value="cAMP-binding domain-like"/>
    <property type="match status" value="1"/>
</dbReference>
<dbReference type="Pfam" id="PF00027">
    <property type="entry name" value="cNMP_binding"/>
    <property type="match status" value="1"/>
</dbReference>
<dbReference type="PANTHER" id="PTHR24567:SF58">
    <property type="entry name" value="CYCLIC AMP-BINDING REGULATORY PROTEIN"/>
    <property type="match status" value="1"/>
</dbReference>
<dbReference type="InterPro" id="IPR012318">
    <property type="entry name" value="HTH_CRP"/>
</dbReference>
<keyword evidence="7" id="KW-1185">Reference proteome</keyword>
<feature type="domain" description="Cyclic nucleotide-binding" evidence="4">
    <location>
        <begin position="13"/>
        <end position="113"/>
    </location>
</feature>
<dbReference type="GO" id="GO:0005829">
    <property type="term" value="C:cytosol"/>
    <property type="evidence" value="ECO:0007669"/>
    <property type="project" value="TreeGrafter"/>
</dbReference>
<evidence type="ECO:0000256" key="1">
    <source>
        <dbReference type="ARBA" id="ARBA00023015"/>
    </source>
</evidence>
<comment type="caution">
    <text evidence="6">The sequence shown here is derived from an EMBL/GenBank/DDBJ whole genome shotgun (WGS) entry which is preliminary data.</text>
</comment>
<evidence type="ECO:0000313" key="7">
    <source>
        <dbReference type="Proteomes" id="UP000276301"/>
    </source>
</evidence>
<dbReference type="EMBL" id="RCHT01000004">
    <property type="protein sequence ID" value="RLL13155.1"/>
    <property type="molecule type" value="Genomic_DNA"/>
</dbReference>
<dbReference type="Proteomes" id="UP000276301">
    <property type="component" value="Unassembled WGS sequence"/>
</dbReference>
<dbReference type="InterPro" id="IPR036390">
    <property type="entry name" value="WH_DNA-bd_sf"/>
</dbReference>
<dbReference type="GO" id="GO:0003700">
    <property type="term" value="F:DNA-binding transcription factor activity"/>
    <property type="evidence" value="ECO:0007669"/>
    <property type="project" value="TreeGrafter"/>
</dbReference>
<evidence type="ECO:0000259" key="5">
    <source>
        <dbReference type="PROSITE" id="PS51063"/>
    </source>
</evidence>
<dbReference type="GO" id="GO:0003677">
    <property type="term" value="F:DNA binding"/>
    <property type="evidence" value="ECO:0007669"/>
    <property type="project" value="UniProtKB-KW"/>
</dbReference>
<dbReference type="AlphaFoldDB" id="A0A498D097"/>
<dbReference type="Pfam" id="PF13545">
    <property type="entry name" value="HTH_Crp_2"/>
    <property type="match status" value="1"/>
</dbReference>
<accession>A0A498D097</accession>
<dbReference type="RefSeq" id="WP_121586293.1">
    <property type="nucleotide sequence ID" value="NZ_RCHT01000004.1"/>
</dbReference>
<keyword evidence="2" id="KW-0238">DNA-binding</keyword>
<evidence type="ECO:0000259" key="4">
    <source>
        <dbReference type="PROSITE" id="PS50042"/>
    </source>
</evidence>
<evidence type="ECO:0000313" key="6">
    <source>
        <dbReference type="EMBL" id="RLL13155.1"/>
    </source>
</evidence>
<feature type="domain" description="HTH crp-type" evidence="5">
    <location>
        <begin position="156"/>
        <end position="224"/>
    </location>
</feature>
<dbReference type="SUPFAM" id="SSF46785">
    <property type="entry name" value="Winged helix' DNA-binding domain"/>
    <property type="match status" value="1"/>
</dbReference>
<keyword evidence="3" id="KW-0804">Transcription</keyword>
<protein>
    <submittedName>
        <fullName evidence="6">Crp/Fnr family transcriptional regulator</fullName>
    </submittedName>
</protein>
<dbReference type="Gene3D" id="2.60.120.10">
    <property type="entry name" value="Jelly Rolls"/>
    <property type="match status" value="1"/>
</dbReference>
<evidence type="ECO:0000256" key="2">
    <source>
        <dbReference type="ARBA" id="ARBA00023125"/>
    </source>
</evidence>
<sequence>MNDHEAILRSVPLFDGIRPDEWERMLGCLGAVHRRYPAGEFILMAGQPADRVGVLLEGRAQVLREEFSGARTILTALAPGDLFAEAFACASGGGRTLPVSVLATSDCRVLLIDYRKIITSCPSACDFHARLVRNMLAVLADKNLLLNRRLRHLSKRTTREKLLSYLSEEAAAHGGGEFDIPFDRQGLADYLCVERSAMSAALSKLREEGLLETRRSHFRLLRPRDREDAELF</sequence>
<dbReference type="PANTHER" id="PTHR24567">
    <property type="entry name" value="CRP FAMILY TRANSCRIPTIONAL REGULATORY PROTEIN"/>
    <property type="match status" value="1"/>
</dbReference>